<proteinExistence type="predicted"/>
<accession>A0A8C5X4I1</accession>
<evidence type="ECO:0000256" key="1">
    <source>
        <dbReference type="SAM" id="MobiDB-lite"/>
    </source>
</evidence>
<reference evidence="2" key="2">
    <citation type="submission" date="2025-09" db="UniProtKB">
        <authorList>
            <consortium name="Ensembl"/>
        </authorList>
    </citation>
    <scope>IDENTIFICATION</scope>
</reference>
<sequence length="151" mass="17131">MVGSPRSRCCEVSAESYTSRPRTRMCRWISPCWRWVDLPIPLLCRPSRGVRRRTNVGYNPRPPTTCLQGMAICFEPKDFLHIKEYNNDWWIAEPPELEVGLSPEPPLALKPSFCPSTSPFSRVSHAANRVTTPAPAGRCGDRDRRPTPPAR</sequence>
<dbReference type="PANTHER" id="PTHR11824">
    <property type="entry name" value="VOLTAGE-DEPENDENT CALCIUM CHANNEL BETA SUBUNIT"/>
    <property type="match status" value="1"/>
</dbReference>
<dbReference type="InterPro" id="IPR036028">
    <property type="entry name" value="SH3-like_dom_sf"/>
</dbReference>
<evidence type="ECO:0000313" key="2">
    <source>
        <dbReference type="Ensembl" id="ENSMCSP00000010230.1"/>
    </source>
</evidence>
<dbReference type="Ensembl" id="ENSMCST00000010489.1">
    <property type="protein sequence ID" value="ENSMCSP00000010230.1"/>
    <property type="gene ID" value="ENSMCSG00000007259.1"/>
</dbReference>
<keyword evidence="3" id="KW-1185">Reference proteome</keyword>
<evidence type="ECO:0000313" key="3">
    <source>
        <dbReference type="Proteomes" id="UP000694560"/>
    </source>
</evidence>
<dbReference type="SUPFAM" id="SSF50044">
    <property type="entry name" value="SH3-domain"/>
    <property type="match status" value="1"/>
</dbReference>
<reference evidence="2" key="1">
    <citation type="submission" date="2025-08" db="UniProtKB">
        <authorList>
            <consortium name="Ensembl"/>
        </authorList>
    </citation>
    <scope>IDENTIFICATION</scope>
</reference>
<protein>
    <submittedName>
        <fullName evidence="2">Uncharacterized protein</fullName>
    </submittedName>
</protein>
<organism evidence="2 3">
    <name type="scientific">Malurus cyaneus samueli</name>
    <dbReference type="NCBI Taxonomy" id="2593467"/>
    <lineage>
        <taxon>Eukaryota</taxon>
        <taxon>Metazoa</taxon>
        <taxon>Chordata</taxon>
        <taxon>Craniata</taxon>
        <taxon>Vertebrata</taxon>
        <taxon>Euteleostomi</taxon>
        <taxon>Archelosauria</taxon>
        <taxon>Archosauria</taxon>
        <taxon>Dinosauria</taxon>
        <taxon>Saurischia</taxon>
        <taxon>Theropoda</taxon>
        <taxon>Coelurosauria</taxon>
        <taxon>Aves</taxon>
        <taxon>Neognathae</taxon>
        <taxon>Neoaves</taxon>
        <taxon>Telluraves</taxon>
        <taxon>Australaves</taxon>
        <taxon>Passeriformes</taxon>
        <taxon>Meliphagoidea</taxon>
        <taxon>Maluridae</taxon>
        <taxon>Malurus</taxon>
    </lineage>
</organism>
<feature type="compositionally biased region" description="Basic and acidic residues" evidence="1">
    <location>
        <begin position="139"/>
        <end position="151"/>
    </location>
</feature>
<dbReference type="Proteomes" id="UP000694560">
    <property type="component" value="Unplaced"/>
</dbReference>
<name>A0A8C5X4I1_9PASS</name>
<feature type="region of interest" description="Disordered" evidence="1">
    <location>
        <begin position="120"/>
        <end position="151"/>
    </location>
</feature>
<dbReference type="Gene3D" id="2.30.30.40">
    <property type="entry name" value="SH3 Domains"/>
    <property type="match status" value="1"/>
</dbReference>
<dbReference type="AlphaFoldDB" id="A0A8C5X4I1"/>